<dbReference type="AlphaFoldDB" id="A0A9E7D6C3"/>
<dbReference type="InterPro" id="IPR029044">
    <property type="entry name" value="Nucleotide-diphossugar_trans"/>
</dbReference>
<feature type="domain" description="Nucleotidyl transferase" evidence="1">
    <location>
        <begin position="6"/>
        <end position="290"/>
    </location>
</feature>
<dbReference type="PANTHER" id="PTHR46390">
    <property type="entry name" value="MANNOSE-1-PHOSPHATE GUANYLYLTRANSFERASE"/>
    <property type="match status" value="1"/>
</dbReference>
<gene>
    <name evidence="3" type="ORF">M3I41_06885</name>
</gene>
<proteinExistence type="predicted"/>
<sequence>MTQIHAIIPAGGAGTRLWPLSRRERPKFLLDLTGAGRSLLQGTVARLAPVSDSITVVTGIAHVAAVADQLPELDREQLIAEPAPRDSMAAIGLAAAVIANRNGRDAVVGSFAADQTIADESAFHAAVLEAAELALAGYVVTIGIEASGPSTAFGYIHCAEPITVPGAPSGRAVAGFTEKPDAETAAAYLASGDYRWNAGMFVVKAGVLLDHLATTKPALAAGIEAIAKAWDTPQREEVLAATWPGLEKIAIDHAIAEPVAAAGGVAVVPAAMGWDDVGGFDALIELIPAAKQGTGAGVKQLDLSGTAQVRNVDSDGALVASSAGRLVALLGVPNLVVVDTPDALLVADPAHAQQVKAIVDSLKADGQEKLV</sequence>
<reference evidence="3" key="1">
    <citation type="submission" date="2022-05" db="EMBL/GenBank/DDBJ databases">
        <title>Using nanopore sequencing to obtain complete genomes from saliva samples.</title>
        <authorList>
            <person name="Baker J.L."/>
        </authorList>
    </citation>
    <scope>NUCLEOTIDE SEQUENCE</scope>
    <source>
        <strain evidence="3">JCVI-JB-Ag32</strain>
    </source>
</reference>
<dbReference type="GO" id="GO:0004475">
    <property type="term" value="F:mannose-1-phosphate guanylyltransferase (GTP) activity"/>
    <property type="evidence" value="ECO:0007669"/>
    <property type="project" value="InterPro"/>
</dbReference>
<dbReference type="EMBL" id="CP097095">
    <property type="protein sequence ID" value="UQF79308.1"/>
    <property type="molecule type" value="Genomic_DNA"/>
</dbReference>
<dbReference type="GO" id="GO:0009298">
    <property type="term" value="P:GDP-mannose biosynthetic process"/>
    <property type="evidence" value="ECO:0007669"/>
    <property type="project" value="TreeGrafter"/>
</dbReference>
<evidence type="ECO:0000313" key="4">
    <source>
        <dbReference type="Proteomes" id="UP000830236"/>
    </source>
</evidence>
<dbReference type="InterPro" id="IPR005835">
    <property type="entry name" value="NTP_transferase_dom"/>
</dbReference>
<accession>A0A9E7D6C3</accession>
<feature type="domain" description="MannoseP isomerase/GMP-like beta-helix" evidence="2">
    <location>
        <begin position="311"/>
        <end position="362"/>
    </location>
</feature>
<dbReference type="SUPFAM" id="SSF159283">
    <property type="entry name" value="Guanosine diphospho-D-mannose pyrophosphorylase/mannose-6-phosphate isomerase linker domain"/>
    <property type="match status" value="1"/>
</dbReference>
<dbReference type="Proteomes" id="UP000830236">
    <property type="component" value="Chromosome"/>
</dbReference>
<dbReference type="CDD" id="cd02509">
    <property type="entry name" value="GDP-M1P_Guanylyltransferase"/>
    <property type="match status" value="1"/>
</dbReference>
<dbReference type="InterPro" id="IPR054566">
    <property type="entry name" value="ManC/GMP-like_b-helix"/>
</dbReference>
<dbReference type="InterPro" id="IPR049577">
    <property type="entry name" value="GMPP_N"/>
</dbReference>
<dbReference type="KEGG" id="agh:M3I41_06885"/>
<dbReference type="Gene3D" id="3.90.550.10">
    <property type="entry name" value="Spore Coat Polysaccharide Biosynthesis Protein SpsA, Chain A"/>
    <property type="match status" value="1"/>
</dbReference>
<dbReference type="PANTHER" id="PTHR46390:SF1">
    <property type="entry name" value="MANNOSE-1-PHOSPHATE GUANYLYLTRANSFERASE"/>
    <property type="match status" value="1"/>
</dbReference>
<dbReference type="Pfam" id="PF00483">
    <property type="entry name" value="NTP_transferase"/>
    <property type="match status" value="1"/>
</dbReference>
<dbReference type="SUPFAM" id="SSF53448">
    <property type="entry name" value="Nucleotide-diphospho-sugar transferases"/>
    <property type="match status" value="1"/>
</dbReference>
<protein>
    <submittedName>
        <fullName evidence="3">Sugar phosphate nucleotidyltransferase</fullName>
    </submittedName>
</protein>
<evidence type="ECO:0000259" key="2">
    <source>
        <dbReference type="Pfam" id="PF22640"/>
    </source>
</evidence>
<evidence type="ECO:0000259" key="1">
    <source>
        <dbReference type="Pfam" id="PF00483"/>
    </source>
</evidence>
<dbReference type="Pfam" id="PF22640">
    <property type="entry name" value="ManC_GMP_beta-helix"/>
    <property type="match status" value="1"/>
</dbReference>
<organism evidence="3 4">
    <name type="scientific">Actinomyces graevenitzii</name>
    <dbReference type="NCBI Taxonomy" id="55565"/>
    <lineage>
        <taxon>Bacteria</taxon>
        <taxon>Bacillati</taxon>
        <taxon>Actinomycetota</taxon>
        <taxon>Actinomycetes</taxon>
        <taxon>Actinomycetales</taxon>
        <taxon>Actinomycetaceae</taxon>
        <taxon>Actinomyces</taxon>
    </lineage>
</organism>
<evidence type="ECO:0000313" key="3">
    <source>
        <dbReference type="EMBL" id="UQF79308.1"/>
    </source>
</evidence>
<name>A0A9E7D6C3_9ACTO</name>
<dbReference type="InterPro" id="IPR051161">
    <property type="entry name" value="Mannose-6P_isomerase_type2"/>
</dbReference>